<keyword evidence="2" id="KW-0812">Transmembrane</keyword>
<evidence type="ECO:0000256" key="1">
    <source>
        <dbReference type="SAM" id="Coils"/>
    </source>
</evidence>
<evidence type="ECO:0000313" key="4">
    <source>
        <dbReference type="Proteomes" id="UP001203423"/>
    </source>
</evidence>
<protein>
    <submittedName>
        <fullName evidence="3">Lipopolysaccharide biosynthesis protein</fullName>
    </submittedName>
</protein>
<keyword evidence="2" id="KW-0472">Membrane</keyword>
<keyword evidence="4" id="KW-1185">Reference proteome</keyword>
<keyword evidence="2" id="KW-1133">Transmembrane helix</keyword>
<evidence type="ECO:0000313" key="3">
    <source>
        <dbReference type="EMBL" id="MCL1126838.1"/>
    </source>
</evidence>
<organism evidence="3 4">
    <name type="scientific">Shewanella surugensis</name>
    <dbReference type="NCBI Taxonomy" id="212020"/>
    <lineage>
        <taxon>Bacteria</taxon>
        <taxon>Pseudomonadati</taxon>
        <taxon>Pseudomonadota</taxon>
        <taxon>Gammaproteobacteria</taxon>
        <taxon>Alteromonadales</taxon>
        <taxon>Shewanellaceae</taxon>
        <taxon>Shewanella</taxon>
    </lineage>
</organism>
<gene>
    <name evidence="3" type="ORF">L2764_20715</name>
</gene>
<keyword evidence="1" id="KW-0175">Coiled coil</keyword>
<feature type="transmembrane region" description="Helical" evidence="2">
    <location>
        <begin position="394"/>
        <end position="415"/>
    </location>
</feature>
<dbReference type="Proteomes" id="UP001203423">
    <property type="component" value="Unassembled WGS sequence"/>
</dbReference>
<proteinExistence type="predicted"/>
<comment type="caution">
    <text evidence="3">The sequence shown here is derived from an EMBL/GenBank/DDBJ whole genome shotgun (WGS) entry which is preliminary data.</text>
</comment>
<dbReference type="PANTHER" id="PTHR32309:SF13">
    <property type="entry name" value="FERRIC ENTEROBACTIN TRANSPORT PROTEIN FEPE"/>
    <property type="match status" value="1"/>
</dbReference>
<sequence length="420" mass="48697">MPLKSINQLMPNSQQTDALKKSNHPPMVLSPAQRKFRKLRRDPKLFLADSKAYITTRKTLYQTWAKLGSFALVILASIIVVIYFSLMASPRYVSQTQFIVKQSGSNELPLLGLAAIGTASPSMRDALILQEYIQSPEMALALDNKLYLKRHYQNSQWDLVSRLNNQSTKEDFIQYYQDHLKIQYNELSEILTVEIQGYTPDYALKLTQSLLIISEQFINQLGEKMAKQQMQYAEEEVNRAYDKLKKEQIKLINFQDKSKLYNPEQQSSALLSAMNQLASQIMTKQAELKSLNAYMRNDASEIIAKKYQIEALEQQLQQEKHKLIQPNQPSLNKVNLDFKEIELNTRLATDLYQSSLASLERIRTESFKKLKHLLVVEQPRIAQDSLYPKRLYNIMTWFVVLLLIYLVGRLIIAIVKDHRE</sequence>
<name>A0ABT0LGL4_9GAMM</name>
<dbReference type="PANTHER" id="PTHR32309">
    <property type="entry name" value="TYROSINE-PROTEIN KINASE"/>
    <property type="match status" value="1"/>
</dbReference>
<evidence type="ECO:0000256" key="2">
    <source>
        <dbReference type="SAM" id="Phobius"/>
    </source>
</evidence>
<dbReference type="InterPro" id="IPR050445">
    <property type="entry name" value="Bact_polysacc_biosynth/exp"/>
</dbReference>
<feature type="coiled-coil region" evidence="1">
    <location>
        <begin position="218"/>
        <end position="250"/>
    </location>
</feature>
<dbReference type="RefSeq" id="WP_248942248.1">
    <property type="nucleotide sequence ID" value="NZ_JAKIKS010000110.1"/>
</dbReference>
<accession>A0ABT0LGL4</accession>
<feature type="transmembrane region" description="Helical" evidence="2">
    <location>
        <begin position="67"/>
        <end position="86"/>
    </location>
</feature>
<dbReference type="EMBL" id="JAKIKS010000110">
    <property type="protein sequence ID" value="MCL1126838.1"/>
    <property type="molecule type" value="Genomic_DNA"/>
</dbReference>
<reference evidence="3 4" key="1">
    <citation type="submission" date="2022-01" db="EMBL/GenBank/DDBJ databases">
        <title>Whole genome-based taxonomy of the Shewanellaceae.</title>
        <authorList>
            <person name="Martin-Rodriguez A.J."/>
        </authorList>
    </citation>
    <scope>NUCLEOTIDE SEQUENCE [LARGE SCALE GENOMIC DNA]</scope>
    <source>
        <strain evidence="3 4">DSM 17177</strain>
    </source>
</reference>